<organism evidence="1 2">
    <name type="scientific">Salipiger bermudensis (strain DSM 26914 / JCM 13377 / KCTC 12554 / HTCC2601)</name>
    <name type="common">Pelagibaca bermudensis</name>
    <dbReference type="NCBI Taxonomy" id="314265"/>
    <lineage>
        <taxon>Bacteria</taxon>
        <taxon>Pseudomonadati</taxon>
        <taxon>Pseudomonadota</taxon>
        <taxon>Alphaproteobacteria</taxon>
        <taxon>Rhodobacterales</taxon>
        <taxon>Roseobacteraceae</taxon>
        <taxon>Salipiger</taxon>
    </lineage>
</organism>
<evidence type="ECO:0000313" key="1">
    <source>
        <dbReference type="EMBL" id="EAU44110.1"/>
    </source>
</evidence>
<dbReference type="SUPFAM" id="SSF50475">
    <property type="entry name" value="FMN-binding split barrel"/>
    <property type="match status" value="1"/>
</dbReference>
<dbReference type="HOGENOM" id="CLU_065853_3_0_5"/>
<gene>
    <name evidence="1" type="ORF">R2601_12146</name>
</gene>
<keyword evidence="2" id="KW-1185">Reference proteome</keyword>
<comment type="caution">
    <text evidence="1">The sequence shown here is derived from an EMBL/GenBank/DDBJ whole genome shotgun (WGS) entry which is preliminary data.</text>
</comment>
<reference evidence="1 2" key="1">
    <citation type="journal article" date="2010" name="J. Bacteriol.">
        <title>Genome sequences of Pelagibaca bermudensis HTCC2601T and Maritimibacter alkaliphilus HTCC2654T, the type strains of two marine Roseobacter genera.</title>
        <authorList>
            <person name="Thrash J.C."/>
            <person name="Cho J.C."/>
            <person name="Ferriera S."/>
            <person name="Johnson J."/>
            <person name="Vergin K.L."/>
            <person name="Giovannoni S.J."/>
        </authorList>
    </citation>
    <scope>NUCLEOTIDE SEQUENCE [LARGE SCALE GENOMIC DNA]</scope>
    <source>
        <strain evidence="2">DSM 26914 / JCM 13377 / KCTC 12554 / HTCC2601</strain>
    </source>
</reference>
<dbReference type="Pfam" id="PF04299">
    <property type="entry name" value="FMN_bind_2"/>
    <property type="match status" value="1"/>
</dbReference>
<dbReference type="Proteomes" id="UP000006230">
    <property type="component" value="Unassembled WGS sequence"/>
</dbReference>
<dbReference type="Gene3D" id="2.30.110.10">
    <property type="entry name" value="Electron Transport, Fmn-binding Protein, Chain A"/>
    <property type="match status" value="1"/>
</dbReference>
<dbReference type="InterPro" id="IPR007396">
    <property type="entry name" value="TR_PAI2-type"/>
</dbReference>
<dbReference type="EMBL" id="AATQ01000055">
    <property type="protein sequence ID" value="EAU44110.1"/>
    <property type="molecule type" value="Genomic_DNA"/>
</dbReference>
<dbReference type="PANTHER" id="PTHR35802:SF1">
    <property type="entry name" value="PROTEASE SYNTHASE AND SPORULATION PROTEIN PAI 2"/>
    <property type="match status" value="1"/>
</dbReference>
<dbReference type="AlphaFoldDB" id="Q0FIU4"/>
<name>Q0FIU4_SALBH</name>
<proteinExistence type="predicted"/>
<evidence type="ECO:0000313" key="2">
    <source>
        <dbReference type="Proteomes" id="UP000006230"/>
    </source>
</evidence>
<dbReference type="eggNOG" id="COG2808">
    <property type="taxonomic scope" value="Bacteria"/>
</dbReference>
<accession>Q0FIU4</accession>
<sequence length="215" mass="23506">MASGSWPEMHPNPTFRGTTRDESLSFARQRAFGTLAVSSEGAPLLSHVPFLLSEDGGYADLHLVRSNPISRAARGGLPARIAVSGADGYVSPDWYGLGPDQVPTWNYVAVHLTGRLLPLPQDALEPLLEAQSAFFEARLPKVPWTMEKMTEETRAKLLRMILPFRFEVERVDSTWKLGQNKIETARRAAAEAVGGGIGQELDALAQLMRVPPASD</sequence>
<dbReference type="PANTHER" id="PTHR35802">
    <property type="entry name" value="PROTEASE SYNTHASE AND SPORULATION PROTEIN PAI 2"/>
    <property type="match status" value="1"/>
</dbReference>
<dbReference type="PIRSF" id="PIRSF010372">
    <property type="entry name" value="PaiB"/>
    <property type="match status" value="1"/>
</dbReference>
<dbReference type="InterPro" id="IPR012349">
    <property type="entry name" value="Split_barrel_FMN-bd"/>
</dbReference>
<dbReference type="STRING" id="314265.R2601_12146"/>
<protein>
    <submittedName>
        <fullName evidence="1">Negative transcriptional regulator</fullName>
    </submittedName>
</protein>